<keyword evidence="7" id="KW-1185">Reference proteome</keyword>
<dbReference type="RefSeq" id="XP_043038705.1">
    <property type="nucleotide sequence ID" value="XM_043179959.1"/>
</dbReference>
<feature type="zinc finger region" description="C3H1-type" evidence="4">
    <location>
        <begin position="6"/>
        <end position="28"/>
    </location>
</feature>
<protein>
    <recommendedName>
        <fullName evidence="5">C3H1-type domain-containing protein</fullName>
    </recommendedName>
</protein>
<dbReference type="InterPro" id="IPR000571">
    <property type="entry name" value="Znf_CCCH"/>
</dbReference>
<dbReference type="GeneID" id="66102255"/>
<dbReference type="InterPro" id="IPR036855">
    <property type="entry name" value="Znf_CCCH_sf"/>
</dbReference>
<dbReference type="Proteomes" id="UP000812287">
    <property type="component" value="Unassembled WGS sequence"/>
</dbReference>
<dbReference type="SUPFAM" id="SSF90229">
    <property type="entry name" value="CCCH zinc finger"/>
    <property type="match status" value="1"/>
</dbReference>
<evidence type="ECO:0000256" key="4">
    <source>
        <dbReference type="PROSITE-ProRule" id="PRU00723"/>
    </source>
</evidence>
<keyword evidence="1 4" id="KW-0479">Metal-binding</keyword>
<feature type="zinc finger region" description="C3H1-type" evidence="4">
    <location>
        <begin position="92"/>
        <end position="119"/>
    </location>
</feature>
<dbReference type="EMBL" id="MU250537">
    <property type="protein sequence ID" value="KAG7445205.1"/>
    <property type="molecule type" value="Genomic_DNA"/>
</dbReference>
<feature type="domain" description="C3H1-type" evidence="5">
    <location>
        <begin position="6"/>
        <end position="28"/>
    </location>
</feature>
<dbReference type="SMART" id="SM00356">
    <property type="entry name" value="ZnF_C3H1"/>
    <property type="match status" value="3"/>
</dbReference>
<dbReference type="PROSITE" id="PS50103">
    <property type="entry name" value="ZF_C3H1"/>
    <property type="match status" value="3"/>
</dbReference>
<dbReference type="GO" id="GO:0008270">
    <property type="term" value="F:zinc ion binding"/>
    <property type="evidence" value="ECO:0007669"/>
    <property type="project" value="UniProtKB-KW"/>
</dbReference>
<feature type="domain" description="C3H1-type" evidence="5">
    <location>
        <begin position="92"/>
        <end position="119"/>
    </location>
</feature>
<dbReference type="Pfam" id="PF00642">
    <property type="entry name" value="zf-CCCH"/>
    <property type="match status" value="1"/>
</dbReference>
<dbReference type="Gene3D" id="3.30.1370.210">
    <property type="match status" value="1"/>
</dbReference>
<evidence type="ECO:0000256" key="1">
    <source>
        <dbReference type="ARBA" id="ARBA00022723"/>
    </source>
</evidence>
<keyword evidence="3 4" id="KW-0862">Zinc</keyword>
<sequence>MDINLVCWNYLNGYCPYGITCQHFHPPFPIFPAQLANTFLCPQPFMPIEPVNWYTAICKHFKEKRRCPLGQGCRFIHDPTVMKFKELNPRAENSARHCWAYVQGRKCTLGSCSFSHPADTQPFKKYTPCPAWPSCLPGCEFKHPISVQASFYNHQAPNLSTIQPQPAPTAVRVRVARTNLDSAPSFMETNDTIDAISHASTSPVICTE</sequence>
<accession>A0A9P8ARK7</accession>
<name>A0A9P8ARK7_9AGAR</name>
<proteinExistence type="predicted"/>
<evidence type="ECO:0000256" key="3">
    <source>
        <dbReference type="ARBA" id="ARBA00022833"/>
    </source>
</evidence>
<keyword evidence="2 4" id="KW-0863">Zinc-finger</keyword>
<feature type="zinc finger region" description="C3H1-type" evidence="4">
    <location>
        <begin position="52"/>
        <end position="80"/>
    </location>
</feature>
<evidence type="ECO:0000259" key="5">
    <source>
        <dbReference type="PROSITE" id="PS50103"/>
    </source>
</evidence>
<gene>
    <name evidence="6" type="ORF">BT62DRAFT_183259</name>
</gene>
<evidence type="ECO:0000256" key="2">
    <source>
        <dbReference type="ARBA" id="ARBA00022771"/>
    </source>
</evidence>
<dbReference type="AlphaFoldDB" id="A0A9P8ARK7"/>
<reference evidence="6" key="1">
    <citation type="submission" date="2020-11" db="EMBL/GenBank/DDBJ databases">
        <title>Adaptations for nitrogen fixation in a non-lichenized fungal sporocarp promotes dispersal by wood-feeding termites.</title>
        <authorList>
            <consortium name="DOE Joint Genome Institute"/>
            <person name="Koch R.A."/>
            <person name="Yoon G."/>
            <person name="Arayal U."/>
            <person name="Lail K."/>
            <person name="Amirebrahimi M."/>
            <person name="Labutti K."/>
            <person name="Lipzen A."/>
            <person name="Riley R."/>
            <person name="Barry K."/>
            <person name="Henrissat B."/>
            <person name="Grigoriev I.V."/>
            <person name="Herr J.R."/>
            <person name="Aime M.C."/>
        </authorList>
    </citation>
    <scope>NUCLEOTIDE SEQUENCE</scope>
    <source>
        <strain evidence="6">MCA 3950</strain>
    </source>
</reference>
<evidence type="ECO:0000313" key="6">
    <source>
        <dbReference type="EMBL" id="KAG7445205.1"/>
    </source>
</evidence>
<organism evidence="6 7">
    <name type="scientific">Guyanagaster necrorhizus</name>
    <dbReference type="NCBI Taxonomy" id="856835"/>
    <lineage>
        <taxon>Eukaryota</taxon>
        <taxon>Fungi</taxon>
        <taxon>Dikarya</taxon>
        <taxon>Basidiomycota</taxon>
        <taxon>Agaricomycotina</taxon>
        <taxon>Agaricomycetes</taxon>
        <taxon>Agaricomycetidae</taxon>
        <taxon>Agaricales</taxon>
        <taxon>Marasmiineae</taxon>
        <taxon>Physalacriaceae</taxon>
        <taxon>Guyanagaster</taxon>
    </lineage>
</organism>
<comment type="caution">
    <text evidence="6">The sequence shown here is derived from an EMBL/GenBank/DDBJ whole genome shotgun (WGS) entry which is preliminary data.</text>
</comment>
<dbReference type="OrthoDB" id="410307at2759"/>
<feature type="domain" description="C3H1-type" evidence="5">
    <location>
        <begin position="52"/>
        <end position="80"/>
    </location>
</feature>
<evidence type="ECO:0000313" key="7">
    <source>
        <dbReference type="Proteomes" id="UP000812287"/>
    </source>
</evidence>